<dbReference type="EMBL" id="NSKA01000001">
    <property type="protein sequence ID" value="PAU73471.1"/>
    <property type="molecule type" value="Genomic_DNA"/>
</dbReference>
<comment type="similarity">
    <text evidence="2">Belongs to the bacterial solute-binding protein 8 family.</text>
</comment>
<evidence type="ECO:0000256" key="2">
    <source>
        <dbReference type="ARBA" id="ARBA00008814"/>
    </source>
</evidence>
<keyword evidence="4" id="KW-0406">Ion transport</keyword>
<keyword evidence="4" id="KW-0408">Iron</keyword>
<dbReference type="Proteomes" id="UP000218675">
    <property type="component" value="Unassembled WGS sequence"/>
</dbReference>
<feature type="signal peptide" evidence="6">
    <location>
        <begin position="1"/>
        <end position="25"/>
    </location>
</feature>
<protein>
    <recommendedName>
        <fullName evidence="7">Fe/B12 periplasmic-binding domain-containing protein</fullName>
    </recommendedName>
</protein>
<evidence type="ECO:0000313" key="9">
    <source>
        <dbReference type="Proteomes" id="UP000218675"/>
    </source>
</evidence>
<dbReference type="InterPro" id="IPR051313">
    <property type="entry name" value="Bact_iron-sidero_bind"/>
</dbReference>
<evidence type="ECO:0000256" key="3">
    <source>
        <dbReference type="ARBA" id="ARBA00022448"/>
    </source>
</evidence>
<accession>A0ABX4HLS9</accession>
<evidence type="ECO:0000259" key="7">
    <source>
        <dbReference type="PROSITE" id="PS50983"/>
    </source>
</evidence>
<dbReference type="RefSeq" id="WP_095602568.1">
    <property type="nucleotide sequence ID" value="NZ_NSKA01000001.1"/>
</dbReference>
<dbReference type="PROSITE" id="PS50983">
    <property type="entry name" value="FE_B12_PBP"/>
    <property type="match status" value="1"/>
</dbReference>
<keyword evidence="9" id="KW-1185">Reference proteome</keyword>
<reference evidence="8 9" key="1">
    <citation type="submission" date="2017-08" db="EMBL/GenBank/DDBJ databases">
        <title>Halomonas binhaiensis sp. nov., isolated from saline alkaline soil.</title>
        <authorList>
            <person name="Wang D."/>
            <person name="Zhang G."/>
        </authorList>
    </citation>
    <scope>NUCLEOTIDE SEQUENCE [LARGE SCALE GENOMIC DNA]</scope>
    <source>
        <strain evidence="8 9">WN018</strain>
    </source>
</reference>
<evidence type="ECO:0000313" key="8">
    <source>
        <dbReference type="EMBL" id="PAU73471.1"/>
    </source>
</evidence>
<keyword evidence="4" id="KW-0410">Iron transport</keyword>
<evidence type="ECO:0000256" key="5">
    <source>
        <dbReference type="ARBA" id="ARBA00022729"/>
    </source>
</evidence>
<keyword evidence="5 6" id="KW-0732">Signal</keyword>
<proteinExistence type="inferred from homology"/>
<keyword evidence="3" id="KW-0813">Transport</keyword>
<name>A0ABX4HLS9_9GAMM</name>
<evidence type="ECO:0000256" key="4">
    <source>
        <dbReference type="ARBA" id="ARBA00022496"/>
    </source>
</evidence>
<organism evidence="8 9">
    <name type="scientific">Vreelandella alkaliphila</name>
    <dbReference type="NCBI Taxonomy" id="272774"/>
    <lineage>
        <taxon>Bacteria</taxon>
        <taxon>Pseudomonadati</taxon>
        <taxon>Pseudomonadota</taxon>
        <taxon>Gammaproteobacteria</taxon>
        <taxon>Oceanospirillales</taxon>
        <taxon>Halomonadaceae</taxon>
        <taxon>Vreelandella</taxon>
    </lineage>
</organism>
<evidence type="ECO:0000256" key="6">
    <source>
        <dbReference type="SAM" id="SignalP"/>
    </source>
</evidence>
<dbReference type="PANTHER" id="PTHR30532">
    <property type="entry name" value="IRON III DICITRATE-BINDING PERIPLASMIC PROTEIN"/>
    <property type="match status" value="1"/>
</dbReference>
<dbReference type="Pfam" id="PF01497">
    <property type="entry name" value="Peripla_BP_2"/>
    <property type="match status" value="1"/>
</dbReference>
<comment type="subcellular location">
    <subcellularLocation>
        <location evidence="1">Cell envelope</location>
    </subcellularLocation>
</comment>
<dbReference type="PANTHER" id="PTHR30532:SF1">
    <property type="entry name" value="IRON(3+)-HYDROXAMATE-BINDING PROTEIN FHUD"/>
    <property type="match status" value="1"/>
</dbReference>
<feature type="domain" description="Fe/B12 periplasmic-binding" evidence="7">
    <location>
        <begin position="30"/>
        <end position="288"/>
    </location>
</feature>
<dbReference type="InterPro" id="IPR002491">
    <property type="entry name" value="ABC_transptr_periplasmic_BD"/>
</dbReference>
<feature type="chain" id="PRO_5045107689" description="Fe/B12 periplasmic-binding domain-containing protein" evidence="6">
    <location>
        <begin position="26"/>
        <end position="290"/>
    </location>
</feature>
<gene>
    <name evidence="8" type="ORF">CK497_02390</name>
</gene>
<evidence type="ECO:0000256" key="1">
    <source>
        <dbReference type="ARBA" id="ARBA00004196"/>
    </source>
</evidence>
<dbReference type="SUPFAM" id="SSF53807">
    <property type="entry name" value="Helical backbone' metal receptor"/>
    <property type="match status" value="1"/>
</dbReference>
<sequence>MTSSVYKNLTLPILLILILLSAANADDQQRDVTFDYAVADTLSALHQPPIALAGLAQYRQLYQEYLLPDAFDLGLRFQPNLEYLASLKPDDIVIAPPAHLNLEDKLSRIAHVIKIRPFMKGLDVWLSLEQLTRDVGGLNGGQQQAEAFIDSVEARMSAIAAQIGRPAETLLIIEIRDNQHVRVYGPGSLEDAALTRLGFENAWQGPTNNWGFSTLSVREAIALTGQIVVLQPAYSQDISGSALPKSGLWQHWLDDTSVSMERNYWPWGGFPSMLRFAESLKEALQADNQT</sequence>
<dbReference type="PRINTS" id="PR01715">
    <property type="entry name" value="FERRIBNDNGPP"/>
</dbReference>
<comment type="caution">
    <text evidence="8">The sequence shown here is derived from an EMBL/GenBank/DDBJ whole genome shotgun (WGS) entry which is preliminary data.</text>
</comment>
<dbReference type="Gene3D" id="3.40.50.1980">
    <property type="entry name" value="Nitrogenase molybdenum iron protein domain"/>
    <property type="match status" value="2"/>
</dbReference>